<evidence type="ECO:0000259" key="8">
    <source>
        <dbReference type="PROSITE" id="PS50011"/>
    </source>
</evidence>
<feature type="domain" description="Peptidase M14" evidence="9">
    <location>
        <begin position="987"/>
        <end position="1252"/>
    </location>
</feature>
<dbReference type="SMART" id="SM00320">
    <property type="entry name" value="WD40"/>
    <property type="match status" value="7"/>
</dbReference>
<evidence type="ECO:0000256" key="2">
    <source>
        <dbReference type="ARBA" id="ARBA00005988"/>
    </source>
</evidence>
<evidence type="ECO:0000256" key="6">
    <source>
        <dbReference type="PROSITE-ProRule" id="PRU01379"/>
    </source>
</evidence>
<dbReference type="PROSITE" id="PS00107">
    <property type="entry name" value="PROTEIN_KINASE_ATP"/>
    <property type="match status" value="1"/>
</dbReference>
<keyword evidence="4" id="KW-0677">Repeat</keyword>
<dbReference type="PROSITE" id="PS50011">
    <property type="entry name" value="PROTEIN_KINASE_DOM"/>
    <property type="match status" value="1"/>
</dbReference>
<dbReference type="PANTHER" id="PTHR12756">
    <property type="entry name" value="CYTOSOLIC CARBOXYPEPTIDASE"/>
    <property type="match status" value="1"/>
</dbReference>
<dbReference type="PROSITE" id="PS00678">
    <property type="entry name" value="WD_REPEATS_1"/>
    <property type="match status" value="1"/>
</dbReference>
<evidence type="ECO:0000256" key="7">
    <source>
        <dbReference type="PROSITE-ProRule" id="PRU10141"/>
    </source>
</evidence>
<dbReference type="Gene3D" id="2.130.10.10">
    <property type="entry name" value="YVTN repeat-like/Quinoprotein amine dehydrogenase"/>
    <property type="match status" value="2"/>
</dbReference>
<dbReference type="GeneID" id="14908540"/>
<dbReference type="GO" id="GO:0008270">
    <property type="term" value="F:zinc ion binding"/>
    <property type="evidence" value="ECO:0007669"/>
    <property type="project" value="InterPro"/>
</dbReference>
<feature type="domain" description="Protein kinase" evidence="8">
    <location>
        <begin position="1"/>
        <end position="182"/>
    </location>
</feature>
<organism evidence="10 11">
    <name type="scientific">Ichthyophthirius multifiliis</name>
    <name type="common">White spot disease agent</name>
    <name type="synonym">Ich</name>
    <dbReference type="NCBI Taxonomy" id="5932"/>
    <lineage>
        <taxon>Eukaryota</taxon>
        <taxon>Sar</taxon>
        <taxon>Alveolata</taxon>
        <taxon>Ciliophora</taxon>
        <taxon>Intramacronucleata</taxon>
        <taxon>Oligohymenophorea</taxon>
        <taxon>Hymenostomatida</taxon>
        <taxon>Ophryoglenina</taxon>
        <taxon>Ichthyophthirius</taxon>
    </lineage>
</organism>
<keyword evidence="10" id="KW-0121">Carboxypeptidase</keyword>
<dbReference type="GO" id="GO:0006508">
    <property type="term" value="P:proteolysis"/>
    <property type="evidence" value="ECO:0007669"/>
    <property type="project" value="InterPro"/>
</dbReference>
<dbReference type="InParanoid" id="G0QQX4"/>
<dbReference type="Proteomes" id="UP000008983">
    <property type="component" value="Unassembled WGS sequence"/>
</dbReference>
<dbReference type="eggNOG" id="KOG3641">
    <property type="taxonomic scope" value="Eukaryota"/>
</dbReference>
<dbReference type="STRING" id="857967.G0QQX4"/>
<dbReference type="Pfam" id="PF00069">
    <property type="entry name" value="Pkinase"/>
    <property type="match status" value="1"/>
</dbReference>
<dbReference type="Gene3D" id="3.40.630.10">
    <property type="entry name" value="Zn peptidases"/>
    <property type="match status" value="1"/>
</dbReference>
<dbReference type="OrthoDB" id="10264376at2759"/>
<feature type="non-terminal residue" evidence="10">
    <location>
        <position position="1376"/>
    </location>
</feature>
<evidence type="ECO:0000313" key="10">
    <source>
        <dbReference type="EMBL" id="EGR32378.1"/>
    </source>
</evidence>
<dbReference type="SUPFAM" id="SSF53187">
    <property type="entry name" value="Zn-dependent exopeptidases"/>
    <property type="match status" value="1"/>
</dbReference>
<dbReference type="GO" id="GO:0003899">
    <property type="term" value="F:DNA-directed RNA polymerase activity"/>
    <property type="evidence" value="ECO:0007669"/>
    <property type="project" value="UniProtKB-EC"/>
</dbReference>
<keyword evidence="7" id="KW-0067">ATP-binding</keyword>
<evidence type="ECO:0000256" key="5">
    <source>
        <dbReference type="PROSITE-ProRule" id="PRU00221"/>
    </source>
</evidence>
<dbReference type="EMBL" id="GL983692">
    <property type="protein sequence ID" value="EGR32378.1"/>
    <property type="molecule type" value="Genomic_DNA"/>
</dbReference>
<dbReference type="GO" id="GO:0016905">
    <property type="term" value="F:myosin heavy chain kinase activity"/>
    <property type="evidence" value="ECO:0007669"/>
    <property type="project" value="UniProtKB-EC"/>
</dbReference>
<dbReference type="InterPro" id="IPR019775">
    <property type="entry name" value="WD40_repeat_CS"/>
</dbReference>
<keyword evidence="11" id="KW-1185">Reference proteome</keyword>
<comment type="similarity">
    <text evidence="2 6">Belongs to the peptidase M14 family.</text>
</comment>
<protein>
    <submittedName>
        <fullName evidence="10">Zinc carboxypeptidase family protein, putative</fullName>
        <ecNumber evidence="10">2.7.11.1</ecNumber>
        <ecNumber evidence="10">2.7.11.7</ecNumber>
        <ecNumber evidence="10">2.7.7.6</ecNumber>
    </submittedName>
</protein>
<dbReference type="PROSITE" id="PS52035">
    <property type="entry name" value="PEPTIDASE_M14"/>
    <property type="match status" value="1"/>
</dbReference>
<dbReference type="GO" id="GO:0005524">
    <property type="term" value="F:ATP binding"/>
    <property type="evidence" value="ECO:0007669"/>
    <property type="project" value="UniProtKB-UniRule"/>
</dbReference>
<dbReference type="InterPro" id="IPR000719">
    <property type="entry name" value="Prot_kinase_dom"/>
</dbReference>
<feature type="binding site" evidence="7">
    <location>
        <position position="39"/>
    </location>
    <ligand>
        <name>ATP</name>
        <dbReference type="ChEBI" id="CHEBI:30616"/>
    </ligand>
</feature>
<evidence type="ECO:0000256" key="3">
    <source>
        <dbReference type="ARBA" id="ARBA00022574"/>
    </source>
</evidence>
<dbReference type="InterPro" id="IPR050821">
    <property type="entry name" value="Cytosolic_carboxypeptidase"/>
</dbReference>
<reference evidence="10 11" key="1">
    <citation type="submission" date="2011-07" db="EMBL/GenBank/DDBJ databases">
        <authorList>
            <person name="Coyne R."/>
            <person name="Brami D."/>
            <person name="Johnson J."/>
            <person name="Hostetler J."/>
            <person name="Hannick L."/>
            <person name="Clark T."/>
            <person name="Cassidy-Hanley D."/>
            <person name="Inman J."/>
        </authorList>
    </citation>
    <scope>NUCLEOTIDE SEQUENCE [LARGE SCALE GENOMIC DNA]</scope>
    <source>
        <strain evidence="10 11">G5</strain>
    </source>
</reference>
<dbReference type="InterPro" id="IPR017441">
    <property type="entry name" value="Protein_kinase_ATP_BS"/>
</dbReference>
<dbReference type="Gene3D" id="1.10.510.10">
    <property type="entry name" value="Transferase(Phosphotransferase) domain 1"/>
    <property type="match status" value="1"/>
</dbReference>
<dbReference type="InterPro" id="IPR040626">
    <property type="entry name" value="Pepdidase_M14_N"/>
</dbReference>
<dbReference type="Gene3D" id="2.60.40.3120">
    <property type="match status" value="1"/>
</dbReference>
<dbReference type="RefSeq" id="XP_004035864.1">
    <property type="nucleotide sequence ID" value="XM_004035816.1"/>
</dbReference>
<dbReference type="eggNOG" id="KOG0266">
    <property type="taxonomic scope" value="Eukaryota"/>
</dbReference>
<dbReference type="PANTHER" id="PTHR12756:SF11">
    <property type="entry name" value="CYTOSOLIC CARBOXYPEPTIDASE 1"/>
    <property type="match status" value="1"/>
</dbReference>
<dbReference type="GO" id="GO:0004181">
    <property type="term" value="F:metallocarboxypeptidase activity"/>
    <property type="evidence" value="ECO:0007669"/>
    <property type="project" value="InterPro"/>
</dbReference>
<evidence type="ECO:0000259" key="9">
    <source>
        <dbReference type="PROSITE" id="PS52035"/>
    </source>
</evidence>
<keyword evidence="3 5" id="KW-0853">WD repeat</keyword>
<dbReference type="Pfam" id="PF00246">
    <property type="entry name" value="Peptidase_M14"/>
    <property type="match status" value="1"/>
</dbReference>
<keyword evidence="10" id="KW-0548">Nucleotidyltransferase</keyword>
<feature type="repeat" description="WD" evidence="5">
    <location>
        <begin position="278"/>
        <end position="319"/>
    </location>
</feature>
<evidence type="ECO:0000256" key="1">
    <source>
        <dbReference type="ARBA" id="ARBA00001947"/>
    </source>
</evidence>
<sequence>MHNIIQLNDYDILEQLGHGSYGVIHKAKNNKNNQLCVIKTINTSEMSQNQIEEALNEATILKQCENEIGDLGVAKILEKNKDLAQTVIGTPYYLSPEICQEKKYDKKSDIWALGCVLYELCTSKHPFEASNQFALAMKILKNKVQQIPQGYSKHLHRIQYWLLQKDPAQRPCTEQILQDSQLDHLIGFNGKHLKMCYFHPKDDQKILYAVAGIVVIENINDKHDQKFLRGHNMPITALELSNQGNLIVTGQAGSKQTKTLEAPIILWDYNSLRPIQTLNGIRECVSRLSLSPDEHFLAATGANNSLTIWNLRDFTVVHNKLLEHPISAIQWGSMRKSSTRYNTYLLISIYGPTIIVNTLDFNVGSMQYTLKSNTCQLPNSGLVRQYTQVVIDQNGDYIFAGTTAGEVCIYSLQNMIFKAAVPIGNNGVLSLALFNDILFVGSGDGKLKKLKGKDTRWALESELQVEGAITSLSLQNNLQELLVGTANNNMYRVLTSNIDATLQTEGHQSSIVGVSFPFDKNDIFVTIEINGLCAVWDNNELQIITRCLPVGMNKVFGSSVTVADDGSIVCGYSDGFIRAFKITNKPYSPVFWEIVNAHKGCVSSIFMNHNYVLSGGQDGIVRVWSRVNKQLIQQISMHTKDVVSVFPDIQKENIIHSASIDKSVNTFDLKTDKKVIFHQAKNGQILHMSQRKDHELELITCGLNIPILFWDCDVQEPVEQINCLDKLNCIEVSPSGKYMALGNDIGEFKNNFQYKKKNVMYNNFYKKDEGYAFTTSESEYDSEDNDLQDSHIDITKYLPEANPLIPKVYSQLFEVKTVNNIQFEQSYVNRWNLLFRNIYLSLKKLFKIQKKDKIQFSSEFESGNLFSAYKVSENEYDLILQNDINTKGNTQWFFFSIKNTKAGQAIKFNILNLIKTGSLFNEGLNPVVFSVKQNEKDGQEWIRDGFNIKYYKGEYTRDGFRDKHYYTLSFSYYFQHSGDIVYFAHSFPYTFSNLKEYINQILQDETKTKILNIRQIARTLAGNSIDCLTITSSSMIKRNQRKGVVIFARQHPGETNASYMMQGCIDFLLGESKEAQYLRDSCVFKIVPMVNPDGVIHGNYRCSLAGCDLNRRWKKPHKKLHPSIWSIKDMIKNFSRERELCLILDLHGHSRKMNTFFYGCSYKEDPVLTRIFPYQMSKMSDYISFQDCRFSVSKCKEKTARISLWKELRIANIFTLESSFFGKMKDQRCYHYTIQDYLDIGRDICLNLFNVLEDEEFKKGNKIKLMQELKENFQKIIEQEEINDENSFESDSNPSEDELEDEQMVKILPKFVYTKKQSRIFQQQIEKEKEQKKEDIQAKKIQLKKAIQFRVQIITKIMITIIIITIQMKILKMLEN</sequence>
<feature type="active site" description="Proton donor/acceptor" evidence="6">
    <location>
        <position position="1217"/>
    </location>
</feature>
<dbReference type="PROSITE" id="PS50294">
    <property type="entry name" value="WD_REPEATS_REGION"/>
    <property type="match status" value="1"/>
</dbReference>
<dbReference type="SUPFAM" id="SSF56112">
    <property type="entry name" value="Protein kinase-like (PK-like)"/>
    <property type="match status" value="1"/>
</dbReference>
<dbReference type="InterPro" id="IPR001680">
    <property type="entry name" value="WD40_rpt"/>
</dbReference>
<feature type="repeat" description="WD" evidence="5">
    <location>
        <begin position="595"/>
        <end position="634"/>
    </location>
</feature>
<dbReference type="InterPro" id="IPR000834">
    <property type="entry name" value="Peptidase_M14"/>
</dbReference>
<dbReference type="EC" id="2.7.11.1" evidence="10"/>
<dbReference type="InterPro" id="IPR011009">
    <property type="entry name" value="Kinase-like_dom_sf"/>
</dbReference>
<proteinExistence type="inferred from homology"/>
<dbReference type="Pfam" id="PF18027">
    <property type="entry name" value="Pepdidase_M14_N"/>
    <property type="match status" value="1"/>
</dbReference>
<keyword evidence="10" id="KW-0645">Protease</keyword>
<evidence type="ECO:0000256" key="4">
    <source>
        <dbReference type="ARBA" id="ARBA00022737"/>
    </source>
</evidence>
<dbReference type="Gene3D" id="3.30.200.20">
    <property type="entry name" value="Phosphorylase Kinase, domain 1"/>
    <property type="match status" value="1"/>
</dbReference>
<keyword evidence="10" id="KW-0808">Transferase</keyword>
<accession>G0QQX4</accession>
<gene>
    <name evidence="10" type="ORF">IMG5_085300</name>
</gene>
<comment type="cofactor">
    <cofactor evidence="1">
        <name>Zn(2+)</name>
        <dbReference type="ChEBI" id="CHEBI:29105"/>
    </cofactor>
</comment>
<dbReference type="PROSITE" id="PS50082">
    <property type="entry name" value="WD_REPEATS_2"/>
    <property type="match status" value="2"/>
</dbReference>
<keyword evidence="7" id="KW-0547">Nucleotide-binding</keyword>
<dbReference type="SUPFAM" id="SSF50978">
    <property type="entry name" value="WD40 repeat-like"/>
    <property type="match status" value="2"/>
</dbReference>
<dbReference type="Pfam" id="PF00400">
    <property type="entry name" value="WD40"/>
    <property type="match status" value="2"/>
</dbReference>
<dbReference type="eggNOG" id="KOG0589">
    <property type="taxonomic scope" value="Eukaryota"/>
</dbReference>
<dbReference type="EC" id="2.7.11.7" evidence="10"/>
<name>G0QQX4_ICHMU</name>
<dbReference type="EC" id="2.7.7.6" evidence="10"/>
<dbReference type="InterPro" id="IPR015943">
    <property type="entry name" value="WD40/YVTN_repeat-like_dom_sf"/>
</dbReference>
<evidence type="ECO:0000313" key="11">
    <source>
        <dbReference type="Proteomes" id="UP000008983"/>
    </source>
</evidence>
<dbReference type="InterPro" id="IPR036322">
    <property type="entry name" value="WD40_repeat_dom_sf"/>
</dbReference>
<keyword evidence="10" id="KW-0378">Hydrolase</keyword>